<proteinExistence type="inferred from homology"/>
<dbReference type="InterPro" id="IPR002403">
    <property type="entry name" value="Cyt_P450_E_grp-IV"/>
</dbReference>
<sequence length="514" mass="57902">MQGAASRTMDTSFNTLVQYPRWETSLWVLLCASIFGLVVRTIPRSSLSKFAPPRINEETPIFGALRFFSARADFCKDNSKASKTGNYSFYVGPYLVVGLSGSEGRKAFYDSKELSLFEGYAALLTATPGVNISENGVKFDSWFARKITKTMKKDNLVRSLRHLVSDTEQALKRSLACNDGTVGYLDPFVEMNRIVYLLTLRTVGVKELADAPDLLDYSLRLVEVIDDNNSTAKIIIPWFPATKHIKRLLASTRFFLLINRIVRDRKRTGRREDDTLQTLIDDGESIMRTVLYVINALLAALLNSGMNVAWVLCYLATEPEWQQRIHVEIDAAVAKHRTSSSQSSVEVLKSLTLEDWESEFPLTNLCLHESIRLQTVGAAFRKNVSDHDVQIGSTGHVIPKGAYAAFHIDDIHMNPDIYSDPTKYDPARYLPDRAEDKRVPHAFGGWGNGRHPCLGMRFAKIENAVIIATFISMFDYSVCNLQGEQIKRLPVTDRNGFALRKPQGLRLRCTRRSS</sequence>
<dbReference type="PANTHER" id="PTHR24304">
    <property type="entry name" value="CYTOCHROME P450 FAMILY 7"/>
    <property type="match status" value="1"/>
</dbReference>
<evidence type="ECO:0000256" key="2">
    <source>
        <dbReference type="ARBA" id="ARBA00010617"/>
    </source>
</evidence>
<dbReference type="EMBL" id="ML992522">
    <property type="protein sequence ID" value="KAF2218975.1"/>
    <property type="molecule type" value="Genomic_DNA"/>
</dbReference>
<dbReference type="SUPFAM" id="SSF48264">
    <property type="entry name" value="Cytochrome P450"/>
    <property type="match status" value="1"/>
</dbReference>
<dbReference type="InterPro" id="IPR036396">
    <property type="entry name" value="Cyt_P450_sf"/>
</dbReference>
<dbReference type="Pfam" id="PF00067">
    <property type="entry name" value="p450"/>
    <property type="match status" value="1"/>
</dbReference>
<dbReference type="GO" id="GO:0016705">
    <property type="term" value="F:oxidoreductase activity, acting on paired donors, with incorporation or reduction of molecular oxygen"/>
    <property type="evidence" value="ECO:0007669"/>
    <property type="project" value="InterPro"/>
</dbReference>
<evidence type="ECO:0000256" key="3">
    <source>
        <dbReference type="ARBA" id="ARBA00022617"/>
    </source>
</evidence>
<dbReference type="Gene3D" id="1.10.630.10">
    <property type="entry name" value="Cytochrome P450"/>
    <property type="match status" value="1"/>
</dbReference>
<feature type="binding site" description="axial binding residue" evidence="6">
    <location>
        <position position="453"/>
    </location>
    <ligand>
        <name>heme</name>
        <dbReference type="ChEBI" id="CHEBI:30413"/>
    </ligand>
    <ligandPart>
        <name>Fe</name>
        <dbReference type="ChEBI" id="CHEBI:18248"/>
    </ligandPart>
</feature>
<comment type="similarity">
    <text evidence="2">Belongs to the cytochrome P450 family.</text>
</comment>
<dbReference type="AlphaFoldDB" id="A0A6A6FZU9"/>
<dbReference type="PANTHER" id="PTHR24304:SF2">
    <property type="entry name" value="24-HYDROXYCHOLESTEROL 7-ALPHA-HYDROXYLASE"/>
    <property type="match status" value="1"/>
</dbReference>
<dbReference type="GO" id="GO:0004497">
    <property type="term" value="F:monooxygenase activity"/>
    <property type="evidence" value="ECO:0007669"/>
    <property type="project" value="InterPro"/>
</dbReference>
<accession>A0A6A6FZU9</accession>
<evidence type="ECO:0000313" key="7">
    <source>
        <dbReference type="EMBL" id="KAF2218975.1"/>
    </source>
</evidence>
<dbReference type="PRINTS" id="PR00465">
    <property type="entry name" value="EP450IV"/>
</dbReference>
<dbReference type="InterPro" id="IPR001128">
    <property type="entry name" value="Cyt_P450"/>
</dbReference>
<keyword evidence="4 6" id="KW-0479">Metal-binding</keyword>
<protein>
    <submittedName>
        <fullName evidence="7">Cytochrome P450</fullName>
    </submittedName>
</protein>
<dbReference type="OrthoDB" id="1055148at2759"/>
<gene>
    <name evidence="7" type="ORF">BDZ85DRAFT_244097</name>
</gene>
<dbReference type="GO" id="GO:0005506">
    <property type="term" value="F:iron ion binding"/>
    <property type="evidence" value="ECO:0007669"/>
    <property type="project" value="InterPro"/>
</dbReference>
<dbReference type="GO" id="GO:0020037">
    <property type="term" value="F:heme binding"/>
    <property type="evidence" value="ECO:0007669"/>
    <property type="project" value="InterPro"/>
</dbReference>
<keyword evidence="8" id="KW-1185">Reference proteome</keyword>
<name>A0A6A6FZU9_9PEZI</name>
<dbReference type="InterPro" id="IPR050529">
    <property type="entry name" value="CYP450_sterol_14alpha_dmase"/>
</dbReference>
<evidence type="ECO:0000256" key="4">
    <source>
        <dbReference type="ARBA" id="ARBA00022723"/>
    </source>
</evidence>
<evidence type="ECO:0000256" key="1">
    <source>
        <dbReference type="ARBA" id="ARBA00001971"/>
    </source>
</evidence>
<dbReference type="CDD" id="cd00302">
    <property type="entry name" value="cytochrome_P450"/>
    <property type="match status" value="1"/>
</dbReference>
<keyword evidence="3 6" id="KW-0349">Heme</keyword>
<dbReference type="Proteomes" id="UP000799538">
    <property type="component" value="Unassembled WGS sequence"/>
</dbReference>
<evidence type="ECO:0000313" key="8">
    <source>
        <dbReference type="Proteomes" id="UP000799538"/>
    </source>
</evidence>
<comment type="cofactor">
    <cofactor evidence="1 6">
        <name>heme</name>
        <dbReference type="ChEBI" id="CHEBI:30413"/>
    </cofactor>
</comment>
<evidence type="ECO:0000256" key="6">
    <source>
        <dbReference type="PIRSR" id="PIRSR602403-1"/>
    </source>
</evidence>
<keyword evidence="5 6" id="KW-0408">Iron</keyword>
<organism evidence="7 8">
    <name type="scientific">Elsinoe ampelina</name>
    <dbReference type="NCBI Taxonomy" id="302913"/>
    <lineage>
        <taxon>Eukaryota</taxon>
        <taxon>Fungi</taxon>
        <taxon>Dikarya</taxon>
        <taxon>Ascomycota</taxon>
        <taxon>Pezizomycotina</taxon>
        <taxon>Dothideomycetes</taxon>
        <taxon>Dothideomycetidae</taxon>
        <taxon>Myriangiales</taxon>
        <taxon>Elsinoaceae</taxon>
        <taxon>Elsinoe</taxon>
    </lineage>
</organism>
<reference evidence="8" key="1">
    <citation type="journal article" date="2020" name="Stud. Mycol.">
        <title>101 Dothideomycetes genomes: A test case for predicting lifestyles and emergence of pathogens.</title>
        <authorList>
            <person name="Haridas S."/>
            <person name="Albert R."/>
            <person name="Binder M."/>
            <person name="Bloem J."/>
            <person name="LaButti K."/>
            <person name="Salamov A."/>
            <person name="Andreopoulos B."/>
            <person name="Baker S."/>
            <person name="Barry K."/>
            <person name="Bills G."/>
            <person name="Bluhm B."/>
            <person name="Cannon C."/>
            <person name="Castanera R."/>
            <person name="Culley D."/>
            <person name="Daum C."/>
            <person name="Ezra D."/>
            <person name="Gonzalez J."/>
            <person name="Henrissat B."/>
            <person name="Kuo A."/>
            <person name="Liang C."/>
            <person name="Lipzen A."/>
            <person name="Lutzoni F."/>
            <person name="Magnuson J."/>
            <person name="Mondo S."/>
            <person name="Nolan M."/>
            <person name="Ohm R."/>
            <person name="Pangilinan J."/>
            <person name="Park H.-J."/>
            <person name="Ramirez L."/>
            <person name="Alfaro M."/>
            <person name="Sun H."/>
            <person name="Tritt A."/>
            <person name="Yoshinaga Y."/>
            <person name="Zwiers L.-H."/>
            <person name="Turgeon B."/>
            <person name="Goodwin S."/>
            <person name="Spatafora J."/>
            <person name="Crous P."/>
            <person name="Grigoriev I."/>
        </authorList>
    </citation>
    <scope>NUCLEOTIDE SEQUENCE [LARGE SCALE GENOMIC DNA]</scope>
    <source>
        <strain evidence="8">CECT 20119</strain>
    </source>
</reference>
<evidence type="ECO:0000256" key="5">
    <source>
        <dbReference type="ARBA" id="ARBA00023004"/>
    </source>
</evidence>